<comment type="caution">
    <text evidence="8">The sequence shown here is derived from an EMBL/GenBank/DDBJ whole genome shotgun (WGS) entry which is preliminary data.</text>
</comment>
<comment type="pathway">
    <text evidence="2">Amino-acid biosynthesis; L-histidine biosynthesis; L-histidine from 5-phospho-alpha-D-ribose 1-diphosphate: step 3/9.</text>
</comment>
<evidence type="ECO:0000256" key="2">
    <source>
        <dbReference type="ARBA" id="ARBA00005169"/>
    </source>
</evidence>
<accession>A0A6B1G0S2</accession>
<dbReference type="GO" id="GO:0004635">
    <property type="term" value="F:phosphoribosyl-AMP cyclohydrolase activity"/>
    <property type="evidence" value="ECO:0007669"/>
    <property type="project" value="UniProtKB-EC"/>
</dbReference>
<dbReference type="GO" id="GO:0000105">
    <property type="term" value="P:L-histidine biosynthetic process"/>
    <property type="evidence" value="ECO:0007669"/>
    <property type="project" value="UniProtKB-UniPathway"/>
</dbReference>
<dbReference type="Pfam" id="PF01502">
    <property type="entry name" value="PRA-CH"/>
    <property type="match status" value="1"/>
</dbReference>
<protein>
    <recommendedName>
        <fullName evidence="3">phosphoribosyl-AMP cyclohydrolase</fullName>
        <ecNumber evidence="3">3.5.4.19</ecNumber>
    </recommendedName>
</protein>
<dbReference type="AlphaFoldDB" id="A0A6B1G0S2"/>
<evidence type="ECO:0000259" key="7">
    <source>
        <dbReference type="Pfam" id="PF01502"/>
    </source>
</evidence>
<dbReference type="EC" id="3.5.4.19" evidence="3"/>
<evidence type="ECO:0000256" key="6">
    <source>
        <dbReference type="ARBA" id="ARBA00023102"/>
    </source>
</evidence>
<dbReference type="UniPathway" id="UPA00031">
    <property type="reaction ID" value="UER00008"/>
</dbReference>
<evidence type="ECO:0000256" key="3">
    <source>
        <dbReference type="ARBA" id="ARBA00012721"/>
    </source>
</evidence>
<evidence type="ECO:0000256" key="1">
    <source>
        <dbReference type="ARBA" id="ARBA00000024"/>
    </source>
</evidence>
<dbReference type="EMBL" id="VYDA01000364">
    <property type="protein sequence ID" value="MYH62070.1"/>
    <property type="molecule type" value="Genomic_DNA"/>
</dbReference>
<keyword evidence="4" id="KW-0028">Amino-acid biosynthesis</keyword>
<gene>
    <name evidence="8" type="ORF">F4148_10000</name>
</gene>
<comment type="catalytic activity">
    <reaction evidence="1">
        <text>1-(5-phospho-beta-D-ribosyl)-5'-AMP + H2O = 1-(5-phospho-beta-D-ribosyl)-5-[(5-phospho-beta-D-ribosylamino)methylideneamino]imidazole-4-carboxamide</text>
        <dbReference type="Rhea" id="RHEA:20049"/>
        <dbReference type="ChEBI" id="CHEBI:15377"/>
        <dbReference type="ChEBI" id="CHEBI:58435"/>
        <dbReference type="ChEBI" id="CHEBI:59457"/>
        <dbReference type="EC" id="3.5.4.19"/>
    </reaction>
</comment>
<dbReference type="InterPro" id="IPR002496">
    <property type="entry name" value="PRib_AMP_CycHydrolase_dom"/>
</dbReference>
<dbReference type="Gene3D" id="3.10.20.810">
    <property type="entry name" value="Phosphoribosyl-AMP cyclohydrolase"/>
    <property type="match status" value="1"/>
</dbReference>
<dbReference type="SUPFAM" id="SSF141734">
    <property type="entry name" value="HisI-like"/>
    <property type="match status" value="1"/>
</dbReference>
<dbReference type="PANTHER" id="PTHR42945:SF1">
    <property type="entry name" value="HISTIDINE BIOSYNTHESIS BIFUNCTIONAL PROTEIN HIS7"/>
    <property type="match status" value="1"/>
</dbReference>
<reference evidence="8" key="1">
    <citation type="submission" date="2019-09" db="EMBL/GenBank/DDBJ databases">
        <title>Characterisation of the sponge microbiome using genome-centric metagenomics.</title>
        <authorList>
            <person name="Engelberts J.P."/>
            <person name="Robbins S.J."/>
            <person name="De Goeij J.M."/>
            <person name="Aranda M."/>
            <person name="Bell S.C."/>
            <person name="Webster N.S."/>
        </authorList>
    </citation>
    <scope>NUCLEOTIDE SEQUENCE</scope>
    <source>
        <strain evidence="8">SB0675_bin_29</strain>
    </source>
</reference>
<keyword evidence="5 8" id="KW-0378">Hydrolase</keyword>
<proteinExistence type="predicted"/>
<organism evidence="8">
    <name type="scientific">Caldilineaceae bacterium SB0675_bin_29</name>
    <dbReference type="NCBI Taxonomy" id="2605266"/>
    <lineage>
        <taxon>Bacteria</taxon>
        <taxon>Bacillati</taxon>
        <taxon>Chloroflexota</taxon>
        <taxon>Caldilineae</taxon>
        <taxon>Caldilineales</taxon>
        <taxon>Caldilineaceae</taxon>
    </lineage>
</organism>
<feature type="non-terminal residue" evidence="8">
    <location>
        <position position="140"/>
    </location>
</feature>
<dbReference type="PANTHER" id="PTHR42945">
    <property type="entry name" value="HISTIDINE BIOSYNTHESIS BIFUNCTIONAL PROTEIN"/>
    <property type="match status" value="1"/>
</dbReference>
<dbReference type="InterPro" id="IPR038019">
    <property type="entry name" value="PRib_AMP_CycHydrolase_sf"/>
</dbReference>
<feature type="domain" description="Phosphoribosyl-AMP cyclohydrolase" evidence="7">
    <location>
        <begin position="54"/>
        <end position="122"/>
    </location>
</feature>
<name>A0A6B1G0S2_9CHLR</name>
<evidence type="ECO:0000256" key="4">
    <source>
        <dbReference type="ARBA" id="ARBA00022605"/>
    </source>
</evidence>
<sequence length="140" mass="15444">MNRSDKNVTTLSSALEEGFELRLDYGKLQDIGRGDAAVIPVAVQDNETKEVLIVAYVNREALSYTLTHGVAAFWSTSRNELWVKGATSGDMLELVDVLVNCEQNSLLYLVRPLGAGACHTKDPDGQARTGCNYRRIERPD</sequence>
<keyword evidence="6" id="KW-0368">Histidine biosynthesis</keyword>
<evidence type="ECO:0000313" key="8">
    <source>
        <dbReference type="EMBL" id="MYH62070.1"/>
    </source>
</evidence>
<evidence type="ECO:0000256" key="5">
    <source>
        <dbReference type="ARBA" id="ARBA00022801"/>
    </source>
</evidence>